<reference evidence="2 3" key="1">
    <citation type="journal article" date="2019" name="Int. J. Syst. Evol. Microbiol.">
        <title>The Global Catalogue of Microorganisms (GCM) 10K type strain sequencing project: providing services to taxonomists for standard genome sequencing and annotation.</title>
        <authorList>
            <consortium name="The Broad Institute Genomics Platform"/>
            <consortium name="The Broad Institute Genome Sequencing Center for Infectious Disease"/>
            <person name="Wu L."/>
            <person name="Ma J."/>
        </authorList>
    </citation>
    <scope>NUCLEOTIDE SEQUENCE [LARGE SCALE GENOMIC DNA]</scope>
    <source>
        <strain evidence="2 3">JCM 14969</strain>
    </source>
</reference>
<dbReference type="Proteomes" id="UP001500393">
    <property type="component" value="Unassembled WGS sequence"/>
</dbReference>
<comment type="caution">
    <text evidence="2">The sequence shown here is derived from an EMBL/GenBank/DDBJ whole genome shotgun (WGS) entry which is preliminary data.</text>
</comment>
<keyword evidence="1" id="KW-0472">Membrane</keyword>
<dbReference type="Pfam" id="PF10825">
    <property type="entry name" value="DUF2752"/>
    <property type="match status" value="1"/>
</dbReference>
<evidence type="ECO:0008006" key="4">
    <source>
        <dbReference type="Google" id="ProtNLM"/>
    </source>
</evidence>
<dbReference type="InterPro" id="IPR021215">
    <property type="entry name" value="DUF2752"/>
</dbReference>
<evidence type="ECO:0000313" key="2">
    <source>
        <dbReference type="EMBL" id="GAA1594804.1"/>
    </source>
</evidence>
<proteinExistence type="predicted"/>
<feature type="transmembrane region" description="Helical" evidence="1">
    <location>
        <begin position="87"/>
        <end position="108"/>
    </location>
</feature>
<organism evidence="2 3">
    <name type="scientific">Kribbella sancticallisti</name>
    <dbReference type="NCBI Taxonomy" id="460087"/>
    <lineage>
        <taxon>Bacteria</taxon>
        <taxon>Bacillati</taxon>
        <taxon>Actinomycetota</taxon>
        <taxon>Actinomycetes</taxon>
        <taxon>Propionibacteriales</taxon>
        <taxon>Kribbellaceae</taxon>
        <taxon>Kribbella</taxon>
    </lineage>
</organism>
<evidence type="ECO:0000313" key="3">
    <source>
        <dbReference type="Proteomes" id="UP001500393"/>
    </source>
</evidence>
<feature type="transmembrane region" description="Helical" evidence="1">
    <location>
        <begin position="26"/>
        <end position="46"/>
    </location>
</feature>
<keyword evidence="1" id="KW-1133">Transmembrane helix</keyword>
<keyword evidence="3" id="KW-1185">Reference proteome</keyword>
<gene>
    <name evidence="2" type="ORF">GCM10009789_56080</name>
</gene>
<name>A0ABN2E321_9ACTN</name>
<accession>A0ABN2E321</accession>
<protein>
    <recommendedName>
        <fullName evidence="4">DUF2752 domain-containing protein</fullName>
    </recommendedName>
</protein>
<evidence type="ECO:0000256" key="1">
    <source>
        <dbReference type="SAM" id="Phobius"/>
    </source>
</evidence>
<dbReference type="EMBL" id="BAAAOS010000041">
    <property type="protein sequence ID" value="GAA1594804.1"/>
    <property type="molecule type" value="Genomic_DNA"/>
</dbReference>
<feature type="transmembrane region" description="Helical" evidence="1">
    <location>
        <begin position="129"/>
        <end position="147"/>
    </location>
</feature>
<keyword evidence="1" id="KW-0812">Transmembrane</keyword>
<sequence length="151" mass="16125">MVDVTLTQQTVVLRPTGPVEPVDRRVLGLAAVGIGGFGLAAIYQLSGDRHLGIPCLLHATTGLDCPLCGSTRMAAALLQGDLNAAWHFNPVVLVLGPLIGVAVGYQLLAWGLERARLVKLPRLRMSPRAVDWFVKALVVLLVVYGVARNLN</sequence>